<dbReference type="RefSeq" id="WP_377300707.1">
    <property type="nucleotide sequence ID" value="NZ_CP180191.1"/>
</dbReference>
<accession>A0ABV7H1I1</accession>
<dbReference type="Gene3D" id="2.60.200.60">
    <property type="match status" value="1"/>
</dbReference>
<sequence length="89" mass="9334">MKRAIRLGDPTSHGGVVVQVNPNRSDVMGKSLARKGDKCTCPIPQHGGMCVIIEGDPDWTIDGIPVALEGHKTSCGASLISTLPNLTRG</sequence>
<dbReference type="Pfam" id="PF05488">
    <property type="entry name" value="PAAR_motif"/>
    <property type="match status" value="1"/>
</dbReference>
<protein>
    <submittedName>
        <fullName evidence="1">PAAR domain-containing protein</fullName>
    </submittedName>
</protein>
<reference evidence="2" key="1">
    <citation type="journal article" date="2019" name="Int. J. Syst. Evol. Microbiol.">
        <title>The Global Catalogue of Microorganisms (GCM) 10K type strain sequencing project: providing services to taxonomists for standard genome sequencing and annotation.</title>
        <authorList>
            <consortium name="The Broad Institute Genomics Platform"/>
            <consortium name="The Broad Institute Genome Sequencing Center for Infectious Disease"/>
            <person name="Wu L."/>
            <person name="Ma J."/>
        </authorList>
    </citation>
    <scope>NUCLEOTIDE SEQUENCE [LARGE SCALE GENOMIC DNA]</scope>
    <source>
        <strain evidence="2">KCTC 52168</strain>
    </source>
</reference>
<organism evidence="1 2">
    <name type="scientific">Piscinibacterium candidicorallinum</name>
    <dbReference type="NCBI Taxonomy" id="1793872"/>
    <lineage>
        <taxon>Bacteria</taxon>
        <taxon>Pseudomonadati</taxon>
        <taxon>Pseudomonadota</taxon>
        <taxon>Betaproteobacteria</taxon>
        <taxon>Burkholderiales</taxon>
        <taxon>Piscinibacterium</taxon>
    </lineage>
</organism>
<evidence type="ECO:0000313" key="1">
    <source>
        <dbReference type="EMBL" id="MFC3146438.1"/>
    </source>
</evidence>
<keyword evidence="2" id="KW-1185">Reference proteome</keyword>
<dbReference type="EMBL" id="JBHRTI010000003">
    <property type="protein sequence ID" value="MFC3146438.1"/>
    <property type="molecule type" value="Genomic_DNA"/>
</dbReference>
<dbReference type="Proteomes" id="UP001595556">
    <property type="component" value="Unassembled WGS sequence"/>
</dbReference>
<dbReference type="CDD" id="cd14744">
    <property type="entry name" value="PAAR_CT_2"/>
    <property type="match status" value="1"/>
</dbReference>
<proteinExistence type="predicted"/>
<name>A0ABV7H1I1_9BURK</name>
<evidence type="ECO:0000313" key="2">
    <source>
        <dbReference type="Proteomes" id="UP001595556"/>
    </source>
</evidence>
<gene>
    <name evidence="1" type="ORF">ACFOEN_02140</name>
</gene>
<comment type="caution">
    <text evidence="1">The sequence shown here is derived from an EMBL/GenBank/DDBJ whole genome shotgun (WGS) entry which is preliminary data.</text>
</comment>
<dbReference type="InterPro" id="IPR008727">
    <property type="entry name" value="PAAR_motif"/>
</dbReference>